<dbReference type="Proteomes" id="UP001156831">
    <property type="component" value="Unassembled WGS sequence"/>
</dbReference>
<comment type="caution">
    <text evidence="2">The sequence shown here is derived from an EMBL/GenBank/DDBJ whole genome shotgun (WGS) entry which is preliminary data.</text>
</comment>
<name>A0ABT6JND5_9GAMM</name>
<feature type="signal peptide" evidence="1">
    <location>
        <begin position="1"/>
        <end position="21"/>
    </location>
</feature>
<keyword evidence="1" id="KW-0732">Signal</keyword>
<sequence>MHLLRPLLLAALLALPALASAQQAPPIEQAMSAEEFRAAGLDKLSPDELARLNTWLDRRVQETATAAVAAATEQAREEGRREVVEKNRGFFHFGSEEPIVAAIEGEFTGFGSRKRYRLDNGQVWEQTDAASLAGVRVNNPKVRIRPGLMGVWWMKIDGYNTQAKVQRIE</sequence>
<evidence type="ECO:0000313" key="2">
    <source>
        <dbReference type="EMBL" id="MDH5832195.1"/>
    </source>
</evidence>
<feature type="chain" id="PRO_5046941500" description="Secreted protein" evidence="1">
    <location>
        <begin position="22"/>
        <end position="169"/>
    </location>
</feature>
<evidence type="ECO:0008006" key="4">
    <source>
        <dbReference type="Google" id="ProtNLM"/>
    </source>
</evidence>
<dbReference type="RefSeq" id="WP_280603241.1">
    <property type="nucleotide sequence ID" value="NZ_JARXRN010000029.1"/>
</dbReference>
<organism evidence="2 3">
    <name type="scientific">Luteimonas rhizosphaericola</name>
    <dbReference type="NCBI Taxonomy" id="3042024"/>
    <lineage>
        <taxon>Bacteria</taxon>
        <taxon>Pseudomonadati</taxon>
        <taxon>Pseudomonadota</taxon>
        <taxon>Gammaproteobacteria</taxon>
        <taxon>Lysobacterales</taxon>
        <taxon>Lysobacteraceae</taxon>
        <taxon>Luteimonas</taxon>
    </lineage>
</organism>
<dbReference type="EMBL" id="JARXRN010000029">
    <property type="protein sequence ID" value="MDH5832195.1"/>
    <property type="molecule type" value="Genomic_DNA"/>
</dbReference>
<keyword evidence="3" id="KW-1185">Reference proteome</keyword>
<evidence type="ECO:0000256" key="1">
    <source>
        <dbReference type="SAM" id="SignalP"/>
    </source>
</evidence>
<reference evidence="2 3" key="1">
    <citation type="submission" date="2023-04" db="EMBL/GenBank/DDBJ databases">
        <title>Luteimonas sp. M1R5S18.</title>
        <authorList>
            <person name="Sun J.-Q."/>
        </authorList>
    </citation>
    <scope>NUCLEOTIDE SEQUENCE [LARGE SCALE GENOMIC DNA]</scope>
    <source>
        <strain evidence="2 3">M1R5S18</strain>
    </source>
</reference>
<accession>A0ABT6JND5</accession>
<evidence type="ECO:0000313" key="3">
    <source>
        <dbReference type="Proteomes" id="UP001156831"/>
    </source>
</evidence>
<proteinExistence type="predicted"/>
<gene>
    <name evidence="2" type="ORF">QFW80_16880</name>
</gene>
<protein>
    <recommendedName>
        <fullName evidence="4">Secreted protein</fullName>
    </recommendedName>
</protein>